<name>A0A6A6DA31_9PEZI</name>
<dbReference type="AlphaFoldDB" id="A0A6A6DA31"/>
<sequence length="85" mass="9914">MRIRSVKRNKDYRREKDKIDVINKYIFTNTSLQALSTLSEIPDLHGMLIALKGLFCPTNANKNRQIAENYKVVKTFNTKKQNVDI</sequence>
<gene>
    <name evidence="1" type="ORF">K469DRAFT_611852</name>
</gene>
<evidence type="ECO:0000313" key="1">
    <source>
        <dbReference type="EMBL" id="KAF2175132.1"/>
    </source>
</evidence>
<organism evidence="1 2">
    <name type="scientific">Zopfia rhizophila CBS 207.26</name>
    <dbReference type="NCBI Taxonomy" id="1314779"/>
    <lineage>
        <taxon>Eukaryota</taxon>
        <taxon>Fungi</taxon>
        <taxon>Dikarya</taxon>
        <taxon>Ascomycota</taxon>
        <taxon>Pezizomycotina</taxon>
        <taxon>Dothideomycetes</taxon>
        <taxon>Dothideomycetes incertae sedis</taxon>
        <taxon>Zopfiaceae</taxon>
        <taxon>Zopfia</taxon>
    </lineage>
</organism>
<keyword evidence="2" id="KW-1185">Reference proteome</keyword>
<protein>
    <submittedName>
        <fullName evidence="1">Uncharacterized protein</fullName>
    </submittedName>
</protein>
<reference evidence="1" key="1">
    <citation type="journal article" date="2020" name="Stud. Mycol.">
        <title>101 Dothideomycetes genomes: a test case for predicting lifestyles and emergence of pathogens.</title>
        <authorList>
            <person name="Haridas S."/>
            <person name="Albert R."/>
            <person name="Binder M."/>
            <person name="Bloem J."/>
            <person name="Labutti K."/>
            <person name="Salamov A."/>
            <person name="Andreopoulos B."/>
            <person name="Baker S."/>
            <person name="Barry K."/>
            <person name="Bills G."/>
            <person name="Bluhm B."/>
            <person name="Cannon C."/>
            <person name="Castanera R."/>
            <person name="Culley D."/>
            <person name="Daum C."/>
            <person name="Ezra D."/>
            <person name="Gonzalez J."/>
            <person name="Henrissat B."/>
            <person name="Kuo A."/>
            <person name="Liang C."/>
            <person name="Lipzen A."/>
            <person name="Lutzoni F."/>
            <person name="Magnuson J."/>
            <person name="Mondo S."/>
            <person name="Nolan M."/>
            <person name="Ohm R."/>
            <person name="Pangilinan J."/>
            <person name="Park H.-J."/>
            <person name="Ramirez L."/>
            <person name="Alfaro M."/>
            <person name="Sun H."/>
            <person name="Tritt A."/>
            <person name="Yoshinaga Y."/>
            <person name="Zwiers L.-H."/>
            <person name="Turgeon B."/>
            <person name="Goodwin S."/>
            <person name="Spatafora J."/>
            <person name="Crous P."/>
            <person name="Grigoriev I."/>
        </authorList>
    </citation>
    <scope>NUCLEOTIDE SEQUENCE</scope>
    <source>
        <strain evidence="1">CBS 207.26</strain>
    </source>
</reference>
<dbReference type="Proteomes" id="UP000800200">
    <property type="component" value="Unassembled WGS sequence"/>
</dbReference>
<accession>A0A6A6DA31</accession>
<proteinExistence type="predicted"/>
<dbReference type="EMBL" id="ML994745">
    <property type="protein sequence ID" value="KAF2175132.1"/>
    <property type="molecule type" value="Genomic_DNA"/>
</dbReference>
<dbReference type="OrthoDB" id="3713149at2759"/>
<evidence type="ECO:0000313" key="2">
    <source>
        <dbReference type="Proteomes" id="UP000800200"/>
    </source>
</evidence>